<evidence type="ECO:0000259" key="9">
    <source>
        <dbReference type="Pfam" id="PF01794"/>
    </source>
</evidence>
<dbReference type="GO" id="GO:0016679">
    <property type="term" value="F:oxidoreductase activity, acting on diphenols and related substances as donors"/>
    <property type="evidence" value="ECO:0007669"/>
    <property type="project" value="TreeGrafter"/>
</dbReference>
<dbReference type="InterPro" id="IPR013130">
    <property type="entry name" value="Fe3_Rdtase_TM_dom"/>
</dbReference>
<dbReference type="GO" id="GO:0005886">
    <property type="term" value="C:plasma membrane"/>
    <property type="evidence" value="ECO:0007669"/>
    <property type="project" value="TreeGrafter"/>
</dbReference>
<dbReference type="Pfam" id="PF01794">
    <property type="entry name" value="Ferric_reduct"/>
    <property type="match status" value="1"/>
</dbReference>
<sequence>GRSRHRQAPYITVGFTALLLLIPLAVTSTNSMMRRLGRRWSRLHRLTYLIAALGVWHFYWEEKIDERTPLKYAAVLALLLGYRVVRSTRVRRWFSGQMGSLSRRSEREKALACDAERSP</sequence>
<protein>
    <submittedName>
        <fullName evidence="10">Sulfite oxidase subunit YedZ</fullName>
    </submittedName>
</protein>
<evidence type="ECO:0000256" key="5">
    <source>
        <dbReference type="ARBA" id="ARBA00023004"/>
    </source>
</evidence>
<evidence type="ECO:0000256" key="8">
    <source>
        <dbReference type="SAM" id="Phobius"/>
    </source>
</evidence>
<feature type="domain" description="Ferric oxidoreductase" evidence="9">
    <location>
        <begin position="6"/>
        <end position="55"/>
    </location>
</feature>
<dbReference type="AlphaFoldDB" id="T0XXE7"/>
<keyword evidence="2" id="KW-0813">Transport</keyword>
<keyword evidence="6 8" id="KW-0472">Membrane</keyword>
<evidence type="ECO:0000256" key="6">
    <source>
        <dbReference type="ARBA" id="ARBA00023136"/>
    </source>
</evidence>
<organism evidence="10">
    <name type="scientific">mine drainage metagenome</name>
    <dbReference type="NCBI Taxonomy" id="410659"/>
    <lineage>
        <taxon>unclassified sequences</taxon>
        <taxon>metagenomes</taxon>
        <taxon>ecological metagenomes</taxon>
    </lineage>
</organism>
<dbReference type="EMBL" id="AUZX01016008">
    <property type="protein sequence ID" value="EQD27476.1"/>
    <property type="molecule type" value="Genomic_DNA"/>
</dbReference>
<feature type="transmembrane region" description="Helical" evidence="8">
    <location>
        <begin position="12"/>
        <end position="31"/>
    </location>
</feature>
<keyword evidence="3 8" id="KW-0812">Transmembrane</keyword>
<accession>T0XXE7</accession>
<keyword evidence="5" id="KW-0408">Iron</keyword>
<name>T0XXE7_9ZZZZ</name>
<comment type="subcellular location">
    <subcellularLocation>
        <location evidence="1">Membrane</location>
        <topology evidence="1">Multi-pass membrane protein</topology>
    </subcellularLocation>
</comment>
<comment type="caution">
    <text evidence="10">The sequence shown here is derived from an EMBL/GenBank/DDBJ whole genome shotgun (WGS) entry which is preliminary data.</text>
</comment>
<gene>
    <name evidence="10" type="ORF">B1A_21657</name>
</gene>
<feature type="region of interest" description="Disordered" evidence="7">
    <location>
        <begin position="98"/>
        <end position="119"/>
    </location>
</feature>
<proteinExistence type="predicted"/>
<dbReference type="GO" id="GO:0020037">
    <property type="term" value="F:heme binding"/>
    <property type="evidence" value="ECO:0007669"/>
    <property type="project" value="TreeGrafter"/>
</dbReference>
<dbReference type="InterPro" id="IPR022837">
    <property type="entry name" value="MsrQ-like"/>
</dbReference>
<evidence type="ECO:0000256" key="1">
    <source>
        <dbReference type="ARBA" id="ARBA00004141"/>
    </source>
</evidence>
<reference evidence="10" key="2">
    <citation type="journal article" date="2014" name="ISME J.">
        <title>Microbial stratification in low pH oxic and suboxic macroscopic growths along an acid mine drainage.</title>
        <authorList>
            <person name="Mendez-Garcia C."/>
            <person name="Mesa V."/>
            <person name="Sprenger R.R."/>
            <person name="Richter M."/>
            <person name="Diez M.S."/>
            <person name="Solano J."/>
            <person name="Bargiela R."/>
            <person name="Golyshina O.V."/>
            <person name="Manteca A."/>
            <person name="Ramos J.L."/>
            <person name="Gallego J.R."/>
            <person name="Llorente I."/>
            <person name="Martins Dos Santos V.A."/>
            <person name="Jensen O.N."/>
            <person name="Pelaez A.I."/>
            <person name="Sanchez J."/>
            <person name="Ferrer M."/>
        </authorList>
    </citation>
    <scope>NUCLEOTIDE SEQUENCE</scope>
</reference>
<dbReference type="PANTHER" id="PTHR36964">
    <property type="entry name" value="PROTEIN-METHIONINE-SULFOXIDE REDUCTASE HEME-BINDING SUBUNIT MSRQ"/>
    <property type="match status" value="1"/>
</dbReference>
<feature type="compositionally biased region" description="Basic and acidic residues" evidence="7">
    <location>
        <begin position="103"/>
        <end position="119"/>
    </location>
</feature>
<keyword evidence="4 8" id="KW-1133">Transmembrane helix</keyword>
<evidence type="ECO:0000313" key="10">
    <source>
        <dbReference type="EMBL" id="EQD27476.1"/>
    </source>
</evidence>
<feature type="non-terminal residue" evidence="10">
    <location>
        <position position="1"/>
    </location>
</feature>
<dbReference type="GO" id="GO:0010181">
    <property type="term" value="F:FMN binding"/>
    <property type="evidence" value="ECO:0007669"/>
    <property type="project" value="TreeGrafter"/>
</dbReference>
<evidence type="ECO:0000256" key="7">
    <source>
        <dbReference type="SAM" id="MobiDB-lite"/>
    </source>
</evidence>
<evidence type="ECO:0000256" key="3">
    <source>
        <dbReference type="ARBA" id="ARBA00022692"/>
    </source>
</evidence>
<evidence type="ECO:0000256" key="2">
    <source>
        <dbReference type="ARBA" id="ARBA00022448"/>
    </source>
</evidence>
<reference evidence="10" key="1">
    <citation type="submission" date="2013-08" db="EMBL/GenBank/DDBJ databases">
        <authorList>
            <person name="Mendez C."/>
            <person name="Richter M."/>
            <person name="Ferrer M."/>
            <person name="Sanchez J."/>
        </authorList>
    </citation>
    <scope>NUCLEOTIDE SEQUENCE</scope>
</reference>
<dbReference type="PANTHER" id="PTHR36964:SF1">
    <property type="entry name" value="PROTEIN-METHIONINE-SULFOXIDE REDUCTASE HEME-BINDING SUBUNIT MSRQ"/>
    <property type="match status" value="1"/>
</dbReference>
<evidence type="ECO:0000256" key="4">
    <source>
        <dbReference type="ARBA" id="ARBA00022989"/>
    </source>
</evidence>